<evidence type="ECO:0000256" key="2">
    <source>
        <dbReference type="SAM" id="MobiDB-lite"/>
    </source>
</evidence>
<evidence type="ECO:0000259" key="4">
    <source>
        <dbReference type="PROSITE" id="PS50940"/>
    </source>
</evidence>
<protein>
    <recommendedName>
        <fullName evidence="4">Chitin-binding type-2 domain-containing protein</fullName>
    </recommendedName>
</protein>
<gene>
    <name evidence="5" type="ORF">pdam_00006539</name>
</gene>
<name>A0A3M6THC4_POCDA</name>
<dbReference type="SUPFAM" id="SSF49590">
    <property type="entry name" value="PHL pollen allergen"/>
    <property type="match status" value="1"/>
</dbReference>
<dbReference type="SUPFAM" id="SSF57625">
    <property type="entry name" value="Invertebrate chitin-binding proteins"/>
    <property type="match status" value="1"/>
</dbReference>
<dbReference type="InterPro" id="IPR051477">
    <property type="entry name" value="Expansin_CellWall"/>
</dbReference>
<sequence>MDINLRLGKHLTVLVICFCLKQITCTDVEEISANTLEEDHVVQKRDTDVSNAENIYNRYEATFKSEATYYGDYPGGGACSLDPLSPMSSQPGWIRVAAGAYDFQNSLGCGMCVEIKGSGIGSGSDPVTGVIKAVVHDLCGGCEKGGYDLYIPGDGRWEIETKAIDCPTVPGKNGNIMFRFTENNPWYVKLQARNTKVPVAGMEILKNGKYSCLKRTSDNHFVGDRLGKVDFPMTVRVTAVTGEQREAVLQSMQSDNNIMSNVQFSGSGAGGTMLGSNCQLFCEGSGPSSPQPPPRPPPPPPPSPLPSPSTGGGGVTAPGTASGGGAAGSDFCANRKSGTYPDPDDCAGFIICNIGKAHRQKCSPPQLLRADTMNCDLPERVDCGTRPRRY</sequence>
<dbReference type="SUPFAM" id="SSF50685">
    <property type="entry name" value="Barwin-like endoglucanases"/>
    <property type="match status" value="1"/>
</dbReference>
<dbReference type="Gene3D" id="2.60.40.760">
    <property type="entry name" value="Expansin, cellulose-binding-like domain"/>
    <property type="match status" value="1"/>
</dbReference>
<dbReference type="InterPro" id="IPR036508">
    <property type="entry name" value="Chitin-bd_dom_sf"/>
</dbReference>
<reference evidence="5 6" key="1">
    <citation type="journal article" date="2018" name="Sci. Rep.">
        <title>Comparative analysis of the Pocillopora damicornis genome highlights role of immune system in coral evolution.</title>
        <authorList>
            <person name="Cunning R."/>
            <person name="Bay R.A."/>
            <person name="Gillette P."/>
            <person name="Baker A.C."/>
            <person name="Traylor-Knowles N."/>
        </authorList>
    </citation>
    <scope>NUCLEOTIDE SEQUENCE [LARGE SCALE GENOMIC DNA]</scope>
    <source>
        <strain evidence="5">RSMAS</strain>
        <tissue evidence="5">Whole animal</tissue>
    </source>
</reference>
<feature type="signal peptide" evidence="3">
    <location>
        <begin position="1"/>
        <end position="25"/>
    </location>
</feature>
<keyword evidence="1 3" id="KW-0732">Signal</keyword>
<evidence type="ECO:0000256" key="1">
    <source>
        <dbReference type="ARBA" id="ARBA00022729"/>
    </source>
</evidence>
<dbReference type="Gene3D" id="2.170.140.10">
    <property type="entry name" value="Chitin binding domain"/>
    <property type="match status" value="1"/>
</dbReference>
<dbReference type="Gene3D" id="2.40.40.10">
    <property type="entry name" value="RlpA-like domain"/>
    <property type="match status" value="1"/>
</dbReference>
<dbReference type="GO" id="GO:0008061">
    <property type="term" value="F:chitin binding"/>
    <property type="evidence" value="ECO:0007669"/>
    <property type="project" value="InterPro"/>
</dbReference>
<dbReference type="PANTHER" id="PTHR31836">
    <property type="match status" value="1"/>
</dbReference>
<dbReference type="STRING" id="46731.A0A3M6THC4"/>
<dbReference type="Pfam" id="PF01607">
    <property type="entry name" value="CBM_14"/>
    <property type="match status" value="1"/>
</dbReference>
<evidence type="ECO:0000256" key="3">
    <source>
        <dbReference type="SAM" id="SignalP"/>
    </source>
</evidence>
<feature type="chain" id="PRO_5018075356" description="Chitin-binding type-2 domain-containing protein" evidence="3">
    <location>
        <begin position="26"/>
        <end position="390"/>
    </location>
</feature>
<dbReference type="Proteomes" id="UP000275408">
    <property type="component" value="Unassembled WGS sequence"/>
</dbReference>
<dbReference type="InterPro" id="IPR036908">
    <property type="entry name" value="RlpA-like_sf"/>
</dbReference>
<dbReference type="PANTHER" id="PTHR31836:SF28">
    <property type="entry name" value="SRCR DOMAIN-CONTAINING PROTEIN-RELATED"/>
    <property type="match status" value="1"/>
</dbReference>
<dbReference type="InterPro" id="IPR036749">
    <property type="entry name" value="Expansin_CBD_sf"/>
</dbReference>
<dbReference type="CDD" id="cd22271">
    <property type="entry name" value="DPBB_EXP_N-like"/>
    <property type="match status" value="1"/>
</dbReference>
<dbReference type="PROSITE" id="PS50940">
    <property type="entry name" value="CHIT_BIND_II"/>
    <property type="match status" value="1"/>
</dbReference>
<dbReference type="EMBL" id="RCHS01003571">
    <property type="protein sequence ID" value="RMX40797.1"/>
    <property type="molecule type" value="Genomic_DNA"/>
</dbReference>
<accession>A0A3M6THC4</accession>
<dbReference type="AlphaFoldDB" id="A0A3M6THC4"/>
<keyword evidence="6" id="KW-1185">Reference proteome</keyword>
<comment type="caution">
    <text evidence="5">The sequence shown here is derived from an EMBL/GenBank/DDBJ whole genome shotgun (WGS) entry which is preliminary data.</text>
</comment>
<evidence type="ECO:0000313" key="6">
    <source>
        <dbReference type="Proteomes" id="UP000275408"/>
    </source>
</evidence>
<proteinExistence type="predicted"/>
<dbReference type="SMART" id="SM00494">
    <property type="entry name" value="ChtBD2"/>
    <property type="match status" value="1"/>
</dbReference>
<dbReference type="InterPro" id="IPR002557">
    <property type="entry name" value="Chitin-bd_dom"/>
</dbReference>
<feature type="compositionally biased region" description="Pro residues" evidence="2">
    <location>
        <begin position="289"/>
        <end position="307"/>
    </location>
</feature>
<feature type="region of interest" description="Disordered" evidence="2">
    <location>
        <begin position="281"/>
        <end position="326"/>
    </location>
</feature>
<evidence type="ECO:0000313" key="5">
    <source>
        <dbReference type="EMBL" id="RMX40797.1"/>
    </source>
</evidence>
<feature type="domain" description="Chitin-binding type-2" evidence="4">
    <location>
        <begin position="329"/>
        <end position="385"/>
    </location>
</feature>
<dbReference type="OrthoDB" id="5987354at2759"/>
<dbReference type="GO" id="GO:0005576">
    <property type="term" value="C:extracellular region"/>
    <property type="evidence" value="ECO:0007669"/>
    <property type="project" value="InterPro"/>
</dbReference>
<feature type="compositionally biased region" description="Gly residues" evidence="2">
    <location>
        <begin position="310"/>
        <end position="326"/>
    </location>
</feature>
<organism evidence="5 6">
    <name type="scientific">Pocillopora damicornis</name>
    <name type="common">Cauliflower coral</name>
    <name type="synonym">Millepora damicornis</name>
    <dbReference type="NCBI Taxonomy" id="46731"/>
    <lineage>
        <taxon>Eukaryota</taxon>
        <taxon>Metazoa</taxon>
        <taxon>Cnidaria</taxon>
        <taxon>Anthozoa</taxon>
        <taxon>Hexacorallia</taxon>
        <taxon>Scleractinia</taxon>
        <taxon>Astrocoeniina</taxon>
        <taxon>Pocilloporidae</taxon>
        <taxon>Pocillopora</taxon>
    </lineage>
</organism>